<dbReference type="AlphaFoldDB" id="A3QI87"/>
<dbReference type="Proteomes" id="UP000001558">
    <property type="component" value="Chromosome"/>
</dbReference>
<feature type="compositionally biased region" description="Polar residues" evidence="1">
    <location>
        <begin position="1"/>
        <end position="10"/>
    </location>
</feature>
<protein>
    <submittedName>
        <fullName evidence="2">Uncharacterized protein</fullName>
    </submittedName>
</protein>
<keyword evidence="3" id="KW-1185">Reference proteome</keyword>
<dbReference type="STRING" id="323850.Shew_3319"/>
<gene>
    <name evidence="2" type="ordered locus">Shew_3319</name>
</gene>
<evidence type="ECO:0000256" key="1">
    <source>
        <dbReference type="SAM" id="MobiDB-lite"/>
    </source>
</evidence>
<evidence type="ECO:0000313" key="2">
    <source>
        <dbReference type="EMBL" id="ABO25185.1"/>
    </source>
</evidence>
<organism evidence="2 3">
    <name type="scientific">Shewanella loihica (strain ATCC BAA-1088 / PV-4)</name>
    <dbReference type="NCBI Taxonomy" id="323850"/>
    <lineage>
        <taxon>Bacteria</taxon>
        <taxon>Pseudomonadati</taxon>
        <taxon>Pseudomonadota</taxon>
        <taxon>Gammaproteobacteria</taxon>
        <taxon>Alteromonadales</taxon>
        <taxon>Shewanellaceae</taxon>
        <taxon>Shewanella</taxon>
    </lineage>
</organism>
<dbReference type="HOGENOM" id="CLU_2556394_0_0_6"/>
<evidence type="ECO:0000313" key="3">
    <source>
        <dbReference type="Proteomes" id="UP000001558"/>
    </source>
</evidence>
<dbReference type="KEGG" id="slo:Shew_3319"/>
<sequence length="82" mass="9280">MFSLKTQWHTNDTDAFWQPQFDGEPSHEEAPYPHPLGGHPQRGAIDARLNALGREEIGQSQQLSLNREIMTLVAEQARLSLN</sequence>
<feature type="region of interest" description="Disordered" evidence="1">
    <location>
        <begin position="1"/>
        <end position="43"/>
    </location>
</feature>
<name>A3QI87_SHELP</name>
<proteinExistence type="predicted"/>
<dbReference type="RefSeq" id="WP_011867115.1">
    <property type="nucleotide sequence ID" value="NC_009092.1"/>
</dbReference>
<dbReference type="OrthoDB" id="9929020at2"/>
<dbReference type="EMBL" id="CP000606">
    <property type="protein sequence ID" value="ABO25185.1"/>
    <property type="molecule type" value="Genomic_DNA"/>
</dbReference>
<reference evidence="2 3" key="1">
    <citation type="submission" date="2007-03" db="EMBL/GenBank/DDBJ databases">
        <title>Complete sequence of Shewanella loihica PV-4.</title>
        <authorList>
            <consortium name="US DOE Joint Genome Institute"/>
            <person name="Copeland A."/>
            <person name="Lucas S."/>
            <person name="Lapidus A."/>
            <person name="Barry K."/>
            <person name="Detter J.C."/>
            <person name="Glavina del Rio T."/>
            <person name="Hammon N."/>
            <person name="Israni S."/>
            <person name="Dalin E."/>
            <person name="Tice H."/>
            <person name="Pitluck S."/>
            <person name="Chain P."/>
            <person name="Malfatti S."/>
            <person name="Shin M."/>
            <person name="Vergez L."/>
            <person name="Schmutz J."/>
            <person name="Larimer F."/>
            <person name="Land M."/>
            <person name="Hauser L."/>
            <person name="Kyrpides N."/>
            <person name="Mikhailova N."/>
            <person name="Romine M.F."/>
            <person name="Serres G."/>
            <person name="Fredrickson J."/>
            <person name="Tiedje J."/>
            <person name="Richardson P."/>
        </authorList>
    </citation>
    <scope>NUCLEOTIDE SEQUENCE [LARGE SCALE GENOMIC DNA]</scope>
    <source>
        <strain evidence="3">ATCC BAA-1088 / PV-4</strain>
    </source>
</reference>
<accession>A3QI87</accession>